<proteinExistence type="predicted"/>
<dbReference type="Proteomes" id="UP000000305">
    <property type="component" value="Unassembled WGS sequence"/>
</dbReference>
<dbReference type="PhylomeDB" id="E9FY23"/>
<feature type="transmembrane region" description="Helical" evidence="1">
    <location>
        <begin position="7"/>
        <end position="25"/>
    </location>
</feature>
<evidence type="ECO:0000256" key="1">
    <source>
        <dbReference type="SAM" id="Phobius"/>
    </source>
</evidence>
<evidence type="ECO:0000313" key="2">
    <source>
        <dbReference type="EMBL" id="EFX88468.1"/>
    </source>
</evidence>
<keyword evidence="1" id="KW-1133">Transmembrane helix</keyword>
<gene>
    <name evidence="2" type="ORF">DAPPUDRAFT_234295</name>
</gene>
<reference evidence="2 3" key="1">
    <citation type="journal article" date="2011" name="Science">
        <title>The ecoresponsive genome of Daphnia pulex.</title>
        <authorList>
            <person name="Colbourne J.K."/>
            <person name="Pfrender M.E."/>
            <person name="Gilbert D."/>
            <person name="Thomas W.K."/>
            <person name="Tucker A."/>
            <person name="Oakley T.H."/>
            <person name="Tokishita S."/>
            <person name="Aerts A."/>
            <person name="Arnold G.J."/>
            <person name="Basu M.K."/>
            <person name="Bauer D.J."/>
            <person name="Caceres C.E."/>
            <person name="Carmel L."/>
            <person name="Casola C."/>
            <person name="Choi J.H."/>
            <person name="Detter J.C."/>
            <person name="Dong Q."/>
            <person name="Dusheyko S."/>
            <person name="Eads B.D."/>
            <person name="Frohlich T."/>
            <person name="Geiler-Samerotte K.A."/>
            <person name="Gerlach D."/>
            <person name="Hatcher P."/>
            <person name="Jogdeo S."/>
            <person name="Krijgsveld J."/>
            <person name="Kriventseva E.V."/>
            <person name="Kultz D."/>
            <person name="Laforsch C."/>
            <person name="Lindquist E."/>
            <person name="Lopez J."/>
            <person name="Manak J.R."/>
            <person name="Muller J."/>
            <person name="Pangilinan J."/>
            <person name="Patwardhan R.P."/>
            <person name="Pitluck S."/>
            <person name="Pritham E.J."/>
            <person name="Rechtsteiner A."/>
            <person name="Rho M."/>
            <person name="Rogozin I.B."/>
            <person name="Sakarya O."/>
            <person name="Salamov A."/>
            <person name="Schaack S."/>
            <person name="Shapiro H."/>
            <person name="Shiga Y."/>
            <person name="Skalitzky C."/>
            <person name="Smith Z."/>
            <person name="Souvorov A."/>
            <person name="Sung W."/>
            <person name="Tang Z."/>
            <person name="Tsuchiya D."/>
            <person name="Tu H."/>
            <person name="Vos H."/>
            <person name="Wang M."/>
            <person name="Wolf Y.I."/>
            <person name="Yamagata H."/>
            <person name="Yamada T."/>
            <person name="Ye Y."/>
            <person name="Shaw J.R."/>
            <person name="Andrews J."/>
            <person name="Crease T.J."/>
            <person name="Tang H."/>
            <person name="Lucas S.M."/>
            <person name="Robertson H.M."/>
            <person name="Bork P."/>
            <person name="Koonin E.V."/>
            <person name="Zdobnov E.M."/>
            <person name="Grigoriev I.V."/>
            <person name="Lynch M."/>
            <person name="Boore J.L."/>
        </authorList>
    </citation>
    <scope>NUCLEOTIDE SEQUENCE [LARGE SCALE GENOMIC DNA]</scope>
</reference>
<dbReference type="OrthoDB" id="10485420at2759"/>
<name>E9FY23_DAPPU</name>
<keyword evidence="1" id="KW-0812">Transmembrane</keyword>
<accession>E9FY23</accession>
<dbReference type="AlphaFoldDB" id="E9FY23"/>
<dbReference type="EMBL" id="GL732526">
    <property type="protein sequence ID" value="EFX88468.1"/>
    <property type="molecule type" value="Genomic_DNA"/>
</dbReference>
<dbReference type="InParanoid" id="E9FY23"/>
<sequence length="53" mass="5723">MLICKYEVYYGAVLLFGVVSLMVGSNTGVPMSPGHDGNQATAAKEYYTMSPPY</sequence>
<keyword evidence="3" id="KW-1185">Reference proteome</keyword>
<dbReference type="KEGG" id="dpx:DAPPUDRAFT_234295"/>
<evidence type="ECO:0000313" key="3">
    <source>
        <dbReference type="Proteomes" id="UP000000305"/>
    </source>
</evidence>
<protein>
    <submittedName>
        <fullName evidence="2">Uncharacterized protein</fullName>
    </submittedName>
</protein>
<dbReference type="HOGENOM" id="CLU_3070804_0_0_1"/>
<keyword evidence="1" id="KW-0472">Membrane</keyword>
<organism evidence="2 3">
    <name type="scientific">Daphnia pulex</name>
    <name type="common">Water flea</name>
    <dbReference type="NCBI Taxonomy" id="6669"/>
    <lineage>
        <taxon>Eukaryota</taxon>
        <taxon>Metazoa</taxon>
        <taxon>Ecdysozoa</taxon>
        <taxon>Arthropoda</taxon>
        <taxon>Crustacea</taxon>
        <taxon>Branchiopoda</taxon>
        <taxon>Diplostraca</taxon>
        <taxon>Cladocera</taxon>
        <taxon>Anomopoda</taxon>
        <taxon>Daphniidae</taxon>
        <taxon>Daphnia</taxon>
    </lineage>
</organism>